<dbReference type="InterPro" id="IPR010270">
    <property type="entry name" value="Phage_P2_GpM"/>
</dbReference>
<dbReference type="Proteomes" id="UP000243535">
    <property type="component" value="Unassembled WGS sequence"/>
</dbReference>
<dbReference type="STRING" id="375574.GCA_001418035_00745"/>
<name>A0A0K6GU31_9NEIS</name>
<gene>
    <name evidence="1" type="ORF">Ga0061063_0953</name>
</gene>
<dbReference type="Pfam" id="PF05944">
    <property type="entry name" value="Phage_term_smal"/>
    <property type="match status" value="1"/>
</dbReference>
<proteinExistence type="predicted"/>
<sequence length="224" mass="24461">MMTSPAKAHFLRVTAAQASASAAADDQPLENASAYELMLLKLAEDRRRLKDVQSMEAKAELKRKLLPDYAPWVEGIIAAGKGAQDDVLMTVMLWRIDAGDFAGALDIAEYALPYKLVMPDRYQRSTATTLVEEIADAAKRARDGKQPFDIAILQRCQALTEAEDMHDQVRAKLHKELGLLQEASDPAGALANLTRAKALHDKVGVVKDIERIEKAIKNNAAPGG</sequence>
<accession>A0A0K6GU31</accession>
<dbReference type="GO" id="GO:0003677">
    <property type="term" value="F:DNA binding"/>
    <property type="evidence" value="ECO:0007669"/>
    <property type="project" value="InterPro"/>
</dbReference>
<dbReference type="EMBL" id="CYHA01000002">
    <property type="protein sequence ID" value="CUA82098.1"/>
    <property type="molecule type" value="Genomic_DNA"/>
</dbReference>
<reference evidence="2" key="1">
    <citation type="submission" date="2015-08" db="EMBL/GenBank/DDBJ databases">
        <authorList>
            <person name="Varghese N."/>
        </authorList>
    </citation>
    <scope>NUCLEOTIDE SEQUENCE [LARGE SCALE GENOMIC DNA]</scope>
    <source>
        <strain evidence="2">DSM 17901</strain>
    </source>
</reference>
<organism evidence="1 2">
    <name type="scientific">Gulbenkiania indica</name>
    <dbReference type="NCBI Taxonomy" id="375574"/>
    <lineage>
        <taxon>Bacteria</taxon>
        <taxon>Pseudomonadati</taxon>
        <taxon>Pseudomonadota</taxon>
        <taxon>Betaproteobacteria</taxon>
        <taxon>Neisseriales</taxon>
        <taxon>Chromobacteriaceae</taxon>
        <taxon>Gulbenkiania</taxon>
    </lineage>
</organism>
<dbReference type="AlphaFoldDB" id="A0A0K6GU31"/>
<protein>
    <submittedName>
        <fullName evidence="1">Phage small terminase subunit</fullName>
    </submittedName>
</protein>
<evidence type="ECO:0000313" key="1">
    <source>
        <dbReference type="EMBL" id="CUA82098.1"/>
    </source>
</evidence>
<dbReference type="GO" id="GO:0004519">
    <property type="term" value="F:endonuclease activity"/>
    <property type="evidence" value="ECO:0007669"/>
    <property type="project" value="InterPro"/>
</dbReference>
<keyword evidence="2" id="KW-1185">Reference proteome</keyword>
<evidence type="ECO:0000313" key="2">
    <source>
        <dbReference type="Proteomes" id="UP000243535"/>
    </source>
</evidence>